<dbReference type="Pfam" id="PF01810">
    <property type="entry name" value="LysE"/>
    <property type="match status" value="1"/>
</dbReference>
<feature type="transmembrane region" description="Helical" evidence="6">
    <location>
        <begin position="6"/>
        <end position="27"/>
    </location>
</feature>
<gene>
    <name evidence="7" type="ORF">ABNN70_12515</name>
</gene>
<dbReference type="GO" id="GO:0015171">
    <property type="term" value="F:amino acid transmembrane transporter activity"/>
    <property type="evidence" value="ECO:0007669"/>
    <property type="project" value="TreeGrafter"/>
</dbReference>
<dbReference type="EMBL" id="CP159510">
    <property type="protein sequence ID" value="XCJ16474.1"/>
    <property type="molecule type" value="Genomic_DNA"/>
</dbReference>
<name>A0AAU8IEQ1_9BACL</name>
<feature type="transmembrane region" description="Helical" evidence="6">
    <location>
        <begin position="185"/>
        <end position="205"/>
    </location>
</feature>
<dbReference type="GO" id="GO:0005886">
    <property type="term" value="C:plasma membrane"/>
    <property type="evidence" value="ECO:0007669"/>
    <property type="project" value="UniProtKB-SubCell"/>
</dbReference>
<reference evidence="7" key="1">
    <citation type="submission" date="2024-06" db="EMBL/GenBank/DDBJ databases">
        <authorList>
            <person name="Fan A."/>
            <person name="Zhang F.Y."/>
            <person name="Zhang L."/>
        </authorList>
    </citation>
    <scope>NUCLEOTIDE SEQUENCE</scope>
    <source>
        <strain evidence="7">Y61</strain>
    </source>
</reference>
<proteinExistence type="predicted"/>
<keyword evidence="2" id="KW-1003">Cell membrane</keyword>
<evidence type="ECO:0000256" key="2">
    <source>
        <dbReference type="ARBA" id="ARBA00022475"/>
    </source>
</evidence>
<evidence type="ECO:0000256" key="3">
    <source>
        <dbReference type="ARBA" id="ARBA00022692"/>
    </source>
</evidence>
<keyword evidence="4 6" id="KW-1133">Transmembrane helix</keyword>
<organism evidence="7">
    <name type="scientific">Sporolactobacillus sp. Y61</name>
    <dbReference type="NCBI Taxonomy" id="3160863"/>
    <lineage>
        <taxon>Bacteria</taxon>
        <taxon>Bacillati</taxon>
        <taxon>Bacillota</taxon>
        <taxon>Bacilli</taxon>
        <taxon>Bacillales</taxon>
        <taxon>Sporolactobacillaceae</taxon>
        <taxon>Sporolactobacillus</taxon>
    </lineage>
</organism>
<dbReference type="RefSeq" id="WP_353947971.1">
    <property type="nucleotide sequence ID" value="NZ_CP159510.1"/>
</dbReference>
<evidence type="ECO:0000256" key="5">
    <source>
        <dbReference type="ARBA" id="ARBA00023136"/>
    </source>
</evidence>
<dbReference type="InterPro" id="IPR001123">
    <property type="entry name" value="LeuE-type"/>
</dbReference>
<evidence type="ECO:0000256" key="1">
    <source>
        <dbReference type="ARBA" id="ARBA00004651"/>
    </source>
</evidence>
<evidence type="ECO:0000256" key="6">
    <source>
        <dbReference type="SAM" id="Phobius"/>
    </source>
</evidence>
<dbReference type="PANTHER" id="PTHR30086:SF20">
    <property type="entry name" value="ARGININE EXPORTER PROTEIN ARGO-RELATED"/>
    <property type="match status" value="1"/>
</dbReference>
<feature type="transmembrane region" description="Helical" evidence="6">
    <location>
        <begin position="111"/>
        <end position="133"/>
    </location>
</feature>
<evidence type="ECO:0000256" key="4">
    <source>
        <dbReference type="ARBA" id="ARBA00022989"/>
    </source>
</evidence>
<keyword evidence="5 6" id="KW-0472">Membrane</keyword>
<protein>
    <submittedName>
        <fullName evidence="7">LysE/ArgO family amino acid transporter</fullName>
    </submittedName>
</protein>
<dbReference type="AlphaFoldDB" id="A0AAU8IEQ1"/>
<accession>A0AAU8IEQ1</accession>
<feature type="transmembrane region" description="Helical" evidence="6">
    <location>
        <begin position="70"/>
        <end position="91"/>
    </location>
</feature>
<comment type="subcellular location">
    <subcellularLocation>
        <location evidence="1">Cell membrane</location>
        <topology evidence="1">Multi-pass membrane protein</topology>
    </subcellularLocation>
</comment>
<sequence length="207" mass="22159">MFLAFIHGFMLALGPILPLGAQNIFVFNQGTHARKLTDVLAAVLAASFCDTLLILLAATGASLLAFSFPVIQNLFLTAGIIFLIWIGCSIWKNTEAHQETDNGRLPAKKQITFALSVSLLNPHAILDTVGVIGTSALRYSGPEKWTFVAACISVSWVWFFVLALSGHGIGKITNGPQALRLINRLSALLIWGIAAFVAVGLIRSLSG</sequence>
<feature type="transmembrane region" description="Helical" evidence="6">
    <location>
        <begin position="145"/>
        <end position="164"/>
    </location>
</feature>
<keyword evidence="3 6" id="KW-0812">Transmembrane</keyword>
<dbReference type="PANTHER" id="PTHR30086">
    <property type="entry name" value="ARGININE EXPORTER PROTEIN ARGO"/>
    <property type="match status" value="1"/>
</dbReference>
<evidence type="ECO:0000313" key="7">
    <source>
        <dbReference type="EMBL" id="XCJ16474.1"/>
    </source>
</evidence>
<feature type="transmembrane region" description="Helical" evidence="6">
    <location>
        <begin position="39"/>
        <end position="64"/>
    </location>
</feature>